<gene>
    <name evidence="3" type="ORF">ACCQ42_03415</name>
</gene>
<comment type="caution">
    <text evidence="3">The sequence shown here is derived from an EMBL/GenBank/DDBJ whole genome shotgun (WGS) entry which is preliminary data.</text>
</comment>
<feature type="coiled-coil region" evidence="1">
    <location>
        <begin position="36"/>
        <end position="70"/>
    </location>
</feature>
<keyword evidence="4" id="KW-1185">Reference proteome</keyword>
<accession>A0ABW9MBX7</accession>
<dbReference type="Proteomes" id="UP001637994">
    <property type="component" value="Unassembled WGS sequence"/>
</dbReference>
<evidence type="ECO:0000256" key="2">
    <source>
        <dbReference type="SAM" id="MobiDB-lite"/>
    </source>
</evidence>
<dbReference type="RefSeq" id="WP_106461559.1">
    <property type="nucleotide sequence ID" value="NZ_JBGMEF010000016.1"/>
</dbReference>
<name>A0ABW9MBX7_9FIRM</name>
<protein>
    <submittedName>
        <fullName evidence="3">Uncharacterized protein</fullName>
    </submittedName>
</protein>
<dbReference type="EMBL" id="JBGMEF010000016">
    <property type="protein sequence ID" value="MFO3666815.1"/>
    <property type="molecule type" value="Genomic_DNA"/>
</dbReference>
<feature type="compositionally biased region" description="Basic and acidic residues" evidence="2">
    <location>
        <begin position="1"/>
        <end position="14"/>
    </location>
</feature>
<sequence>MLEAKNDNKDRDDIDIVDNTSGTVGFDPKTGKVFFVDEPKVEKSKAEEEIDDLTAQLDKASDEIADLLKSVGIDDLTDMDALKKLAENED</sequence>
<evidence type="ECO:0000313" key="3">
    <source>
        <dbReference type="EMBL" id="MFO3666815.1"/>
    </source>
</evidence>
<evidence type="ECO:0000313" key="4">
    <source>
        <dbReference type="Proteomes" id="UP001637994"/>
    </source>
</evidence>
<reference evidence="3 4" key="1">
    <citation type="journal article" date="2025" name="Anaerobe">
        <title>Description of Anaerococcus kampingiae sp. nov., Anaerococcus groningensis sp. nov., Anaerococcus martiniensis sp. nov., and Anaerococcus cruorum sp. nov., isolated from human clinical specimens.</title>
        <authorList>
            <person name="Boiten K.E."/>
            <person name="Meijer J."/>
            <person name="van Wezel E.M."/>
            <person name="Veloo A.C.M."/>
        </authorList>
    </citation>
    <scope>NUCLEOTIDE SEQUENCE [LARGE SCALE GENOMIC DNA]</scope>
    <source>
        <strain evidence="3 4">ENR0874</strain>
    </source>
</reference>
<evidence type="ECO:0000256" key="1">
    <source>
        <dbReference type="SAM" id="Coils"/>
    </source>
</evidence>
<feature type="region of interest" description="Disordered" evidence="2">
    <location>
        <begin position="1"/>
        <end position="21"/>
    </location>
</feature>
<proteinExistence type="predicted"/>
<keyword evidence="1" id="KW-0175">Coiled coil</keyword>
<organism evidence="3 4">
    <name type="scientific">Anaerococcus kampingae</name>
    <dbReference type="NCBI Taxonomy" id="3115614"/>
    <lineage>
        <taxon>Bacteria</taxon>
        <taxon>Bacillati</taxon>
        <taxon>Bacillota</taxon>
        <taxon>Tissierellia</taxon>
        <taxon>Tissierellales</taxon>
        <taxon>Peptoniphilaceae</taxon>
        <taxon>Anaerococcus</taxon>
    </lineage>
</organism>